<comment type="caution">
    <text evidence="1">The sequence shown here is derived from an EMBL/GenBank/DDBJ whole genome shotgun (WGS) entry which is preliminary data.</text>
</comment>
<gene>
    <name evidence="1" type="ORF">BJY16_007383</name>
</gene>
<dbReference type="Proteomes" id="UP000546162">
    <property type="component" value="Unassembled WGS sequence"/>
</dbReference>
<evidence type="ECO:0000313" key="2">
    <source>
        <dbReference type="Proteomes" id="UP000546162"/>
    </source>
</evidence>
<sequence length="60" mass="6647">MPCWSYLQLFHCSRHPGTDATGVVYDYKFVINPGKGFSKAQAIKNALNVPGYTKSVEVNP</sequence>
<keyword evidence="2" id="KW-1185">Reference proteome</keyword>
<reference evidence="1 2" key="1">
    <citation type="submission" date="2020-08" db="EMBL/GenBank/DDBJ databases">
        <title>Sequencing the genomes of 1000 actinobacteria strains.</title>
        <authorList>
            <person name="Klenk H.-P."/>
        </authorList>
    </citation>
    <scope>NUCLEOTIDE SEQUENCE [LARGE SCALE GENOMIC DNA]</scope>
    <source>
        <strain evidence="1 2">DSM 45809</strain>
    </source>
</reference>
<proteinExistence type="predicted"/>
<protein>
    <submittedName>
        <fullName evidence="1">Uncharacterized protein</fullName>
    </submittedName>
</protein>
<accession>A0A7W7H504</accession>
<organism evidence="1 2">
    <name type="scientific">Actinoplanes octamycinicus</name>
    <dbReference type="NCBI Taxonomy" id="135948"/>
    <lineage>
        <taxon>Bacteria</taxon>
        <taxon>Bacillati</taxon>
        <taxon>Actinomycetota</taxon>
        <taxon>Actinomycetes</taxon>
        <taxon>Micromonosporales</taxon>
        <taxon>Micromonosporaceae</taxon>
        <taxon>Actinoplanes</taxon>
    </lineage>
</organism>
<dbReference type="EMBL" id="JACHNB010000001">
    <property type="protein sequence ID" value="MBB4743924.1"/>
    <property type="molecule type" value="Genomic_DNA"/>
</dbReference>
<evidence type="ECO:0000313" key="1">
    <source>
        <dbReference type="EMBL" id="MBB4743924.1"/>
    </source>
</evidence>
<name>A0A7W7H504_9ACTN</name>
<dbReference type="AlphaFoldDB" id="A0A7W7H504"/>